<comment type="caution">
    <text evidence="1">The sequence shown here is derived from an EMBL/GenBank/DDBJ whole genome shotgun (WGS) entry which is preliminary data.</text>
</comment>
<keyword evidence="2" id="KW-1185">Reference proteome</keyword>
<accession>A0A497X641</accession>
<organism evidence="1 2">
    <name type="scientific">Litoreibacter meonggei</name>
    <dbReference type="NCBI Taxonomy" id="1049199"/>
    <lineage>
        <taxon>Bacteria</taxon>
        <taxon>Pseudomonadati</taxon>
        <taxon>Pseudomonadota</taxon>
        <taxon>Alphaproteobacteria</taxon>
        <taxon>Rhodobacterales</taxon>
        <taxon>Roseobacteraceae</taxon>
        <taxon>Litoreibacter</taxon>
    </lineage>
</organism>
<proteinExistence type="predicted"/>
<protein>
    <submittedName>
        <fullName evidence="1">Uncharacterized protein</fullName>
    </submittedName>
</protein>
<evidence type="ECO:0000313" key="2">
    <source>
        <dbReference type="Proteomes" id="UP000269157"/>
    </source>
</evidence>
<sequence>MAFVYIDIRNIGYEATEFHQQRDWGKANV</sequence>
<dbReference type="AlphaFoldDB" id="A0A497X641"/>
<evidence type="ECO:0000313" key="1">
    <source>
        <dbReference type="EMBL" id="RLJ60759.1"/>
    </source>
</evidence>
<reference evidence="1 2" key="1">
    <citation type="submission" date="2018-10" db="EMBL/GenBank/DDBJ databases">
        <title>Genomic Encyclopedia of Archaeal and Bacterial Type Strains, Phase II (KMG-II): from individual species to whole genera.</title>
        <authorList>
            <person name="Goeker M."/>
        </authorList>
    </citation>
    <scope>NUCLEOTIDE SEQUENCE [LARGE SCALE GENOMIC DNA]</scope>
    <source>
        <strain evidence="1 2">DSM 29466</strain>
    </source>
</reference>
<dbReference type="EMBL" id="RCCE01000001">
    <property type="protein sequence ID" value="RLJ60759.1"/>
    <property type="molecule type" value="Genomic_DNA"/>
</dbReference>
<name>A0A497X641_9RHOB</name>
<dbReference type="Proteomes" id="UP000269157">
    <property type="component" value="Unassembled WGS sequence"/>
</dbReference>
<gene>
    <name evidence="1" type="ORF">BCF46_0965</name>
</gene>